<keyword evidence="1" id="KW-0347">Helicase</keyword>
<reference evidence="1 2" key="1">
    <citation type="journal article" date="2017" name="BMC Genomics">
        <title>Genome sequencing of 39 Akkermansia muciniphila isolates reveals its population structure, genomic and functional diverisity, and global distribution in mammalian gut microbiotas.</title>
        <authorList>
            <person name="Guo X."/>
            <person name="Li S."/>
            <person name="Zhang J."/>
            <person name="Wu F."/>
            <person name="Li X."/>
            <person name="Wu D."/>
            <person name="Zhang M."/>
            <person name="Ou Z."/>
            <person name="Jie Z."/>
            <person name="Yan Q."/>
            <person name="Li P."/>
            <person name="Yi J."/>
            <person name="Peng Y."/>
        </authorList>
    </citation>
    <scope>NUCLEOTIDE SEQUENCE [LARGE SCALE GENOMIC DNA]</scope>
    <source>
        <strain evidence="1 2">GP43</strain>
    </source>
</reference>
<dbReference type="SUPFAM" id="SSF52540">
    <property type="entry name" value="P-loop containing nucleoside triphosphate hydrolases"/>
    <property type="match status" value="1"/>
</dbReference>
<dbReference type="AlphaFoldDB" id="A0AAP8NN41"/>
<sequence>MNVMQVNYGATGASTAVDALGMRDMQARAYAKRRERYLLLKAPPASGKSRALMYLALDKLERQGLRKVIVAVPERTIGGSFAPVRLTENGFFADWTPDLRYNLCTPGADAGKVARFVEFMESEARILICTHATLRFAFEKLATEAFSGCLLGIDEFHHVSADRESSRLGALLHDVMRETDAHVLAMTGSYFRGDNVPILLPEDEARFSRVVYTYYDQLNGYRHLKSLGIGYHFYQGRYLDALPEVLDTDRKTILHIPHVNSGESTKEKYDEVGHILDIMGTVEGEDPENGLLYVRRRADGRVLKVADLVNDEAAHRNRLVAYLRKVKQKDELDIIIALGMAKEGFDWPWCEHALTVGYRGSLTEIIQIIGRATRDCPGKTHAQFTNLVAAPAAKDEEVTLAVNNMLKAVTASLLMEQVLTPEFKFRARAESEDERRPGTIHIRGFKEPGTGRVRDIVENDLADLKARIMQDDTVRKLIAHPDADPRIVNKVLVPKIIAERYPGLTEEEREEVRQAVVTDCAIRSGEIREEKDSVSGQSREFIKMGEKFVNVNDLDINLIDGINPFRGAFEIMSKQLTAPVLRLIRDAIAETRITLGLQEAVLLWESVLAFNKARGREPDPNAEDANEATLGQALVLIRREKRRRARHG</sequence>
<keyword evidence="1" id="KW-0378">Hydrolase</keyword>
<gene>
    <name evidence="1" type="ORF">CXU09_01770</name>
</gene>
<evidence type="ECO:0000313" key="2">
    <source>
        <dbReference type="Proteomes" id="UP000235914"/>
    </source>
</evidence>
<organism evidence="1 2">
    <name type="scientific">Akkermansia muciniphila</name>
    <dbReference type="NCBI Taxonomy" id="239935"/>
    <lineage>
        <taxon>Bacteria</taxon>
        <taxon>Pseudomonadati</taxon>
        <taxon>Verrucomicrobiota</taxon>
        <taxon>Verrucomicrobiia</taxon>
        <taxon>Verrucomicrobiales</taxon>
        <taxon>Akkermansiaceae</taxon>
        <taxon>Akkermansia</taxon>
    </lineage>
</organism>
<proteinExistence type="predicted"/>
<dbReference type="Gene3D" id="3.40.50.300">
    <property type="entry name" value="P-loop containing nucleotide triphosphate hydrolases"/>
    <property type="match status" value="2"/>
</dbReference>
<dbReference type="EMBL" id="PJKN01000001">
    <property type="protein sequence ID" value="PNC57816.1"/>
    <property type="molecule type" value="Genomic_DNA"/>
</dbReference>
<evidence type="ECO:0000313" key="1">
    <source>
        <dbReference type="EMBL" id="PNC57816.1"/>
    </source>
</evidence>
<dbReference type="GO" id="GO:0004386">
    <property type="term" value="F:helicase activity"/>
    <property type="evidence" value="ECO:0007669"/>
    <property type="project" value="UniProtKB-KW"/>
</dbReference>
<keyword evidence="1" id="KW-0067">ATP-binding</keyword>
<comment type="caution">
    <text evidence="1">The sequence shown here is derived from an EMBL/GenBank/DDBJ whole genome shotgun (WGS) entry which is preliminary data.</text>
</comment>
<accession>A0AAP8NN41</accession>
<protein>
    <submittedName>
        <fullName evidence="1">ATP-dependent helicase</fullName>
    </submittedName>
</protein>
<dbReference type="InterPro" id="IPR027417">
    <property type="entry name" value="P-loop_NTPase"/>
</dbReference>
<dbReference type="RefSeq" id="WP_102735195.1">
    <property type="nucleotide sequence ID" value="NZ_CP033388.1"/>
</dbReference>
<keyword evidence="1" id="KW-0547">Nucleotide-binding</keyword>
<dbReference type="Proteomes" id="UP000235914">
    <property type="component" value="Unassembled WGS sequence"/>
</dbReference>
<name>A0AAP8NN41_9BACT</name>